<dbReference type="AlphaFoldDB" id="A0A6A7RSC4"/>
<keyword evidence="1" id="KW-0472">Membrane</keyword>
<name>A0A6A7RSC4_9PROT</name>
<dbReference type="Pfam" id="PF14316">
    <property type="entry name" value="DUF4381"/>
    <property type="match status" value="1"/>
</dbReference>
<keyword evidence="1" id="KW-0812">Transmembrane</keyword>
<evidence type="ECO:0000313" key="3">
    <source>
        <dbReference type="Proteomes" id="UP000342300"/>
    </source>
</evidence>
<dbReference type="Proteomes" id="UP000342300">
    <property type="component" value="Unassembled WGS sequence"/>
</dbReference>
<reference evidence="2 3" key="1">
    <citation type="submission" date="2017-09" db="EMBL/GenBank/DDBJ databases">
        <title>Metagenomic Analysis Reveals Denitrifying Candidatus Accumulibacter and Flanking Population as a Source of N2O.</title>
        <authorList>
            <person name="Gao H."/>
            <person name="Mao Y."/>
            <person name="Zhao X."/>
            <person name="Liu W.-T."/>
            <person name="Zhang T."/>
            <person name="Wells G."/>
        </authorList>
    </citation>
    <scope>NUCLEOTIDE SEQUENCE [LARGE SCALE GENOMIC DNA]</scope>
    <source>
        <strain evidence="2">CANDO_2_IC</strain>
    </source>
</reference>
<comment type="caution">
    <text evidence="2">The sequence shown here is derived from an EMBL/GenBank/DDBJ whole genome shotgun (WGS) entry which is preliminary data.</text>
</comment>
<accession>A0A6A7RSC4</accession>
<organism evidence="2 3">
    <name type="scientific">Candidatus Accumulibacter phosphatis</name>
    <dbReference type="NCBI Taxonomy" id="327160"/>
    <lineage>
        <taxon>Bacteria</taxon>
        <taxon>Pseudomonadati</taxon>
        <taxon>Pseudomonadota</taxon>
        <taxon>Betaproteobacteria</taxon>
        <taxon>Candidatus Accumulibacter</taxon>
    </lineage>
</organism>
<evidence type="ECO:0000256" key="1">
    <source>
        <dbReference type="SAM" id="Phobius"/>
    </source>
</evidence>
<evidence type="ECO:0008006" key="4">
    <source>
        <dbReference type="Google" id="ProtNLM"/>
    </source>
</evidence>
<sequence length="153" mass="16553">MTDGKAAWLAELAPAHAPAAPGWWPLAPGWWVVSALILISIAAIAYWQTRPSVRLRRIALRDLERLEELASDDQALAIAIENLLRRYALARFGRAAVAGLSGERWVGFVVAHGGHAWAGTAGSHLLRAAWGSAVEADRGAWLSGARDFLKARK</sequence>
<dbReference type="EMBL" id="PDHS01000087">
    <property type="protein sequence ID" value="MQM29786.1"/>
    <property type="molecule type" value="Genomic_DNA"/>
</dbReference>
<protein>
    <recommendedName>
        <fullName evidence="4">DUF4381 domain-containing protein</fullName>
    </recommendedName>
</protein>
<evidence type="ECO:0000313" key="2">
    <source>
        <dbReference type="EMBL" id="MQM29786.1"/>
    </source>
</evidence>
<proteinExistence type="predicted"/>
<feature type="transmembrane region" description="Helical" evidence="1">
    <location>
        <begin position="29"/>
        <end position="47"/>
    </location>
</feature>
<gene>
    <name evidence="2" type="ORF">CRU78_04225</name>
</gene>
<keyword evidence="1" id="KW-1133">Transmembrane helix</keyword>
<dbReference type="InterPro" id="IPR025489">
    <property type="entry name" value="DUF4381"/>
</dbReference>